<sequence length="110" mass="11614">MRSKEVGEAQGRLGAGRLQLGCWRKDELGRGGGGRGHGPSSGESERLRARGSLGKRSLSPLLPWVPRLVLRGEGESGSRGATLSARCCHVSSLSPFLTMGVYPLGSQIND</sequence>
<evidence type="ECO:0000313" key="3">
    <source>
        <dbReference type="Proteomes" id="UP001176941"/>
    </source>
</evidence>
<dbReference type="Proteomes" id="UP001176941">
    <property type="component" value="Chromosome 33"/>
</dbReference>
<protein>
    <submittedName>
        <fullName evidence="2">Uncharacterized protein</fullName>
    </submittedName>
</protein>
<reference evidence="2" key="1">
    <citation type="submission" date="2023-04" db="EMBL/GenBank/DDBJ databases">
        <authorList>
            <consortium name="ELIXIR-Norway"/>
        </authorList>
    </citation>
    <scope>NUCLEOTIDE SEQUENCE [LARGE SCALE GENOMIC DNA]</scope>
</reference>
<accession>A0ABN8ZHF5</accession>
<evidence type="ECO:0000313" key="2">
    <source>
        <dbReference type="EMBL" id="CAI9173347.1"/>
    </source>
</evidence>
<gene>
    <name evidence="2" type="ORF">MRATA1EN1_LOCUS22309</name>
</gene>
<proteinExistence type="predicted"/>
<name>A0ABN8ZHF5_RANTA</name>
<evidence type="ECO:0000256" key="1">
    <source>
        <dbReference type="SAM" id="MobiDB-lite"/>
    </source>
</evidence>
<dbReference type="EMBL" id="OX459969">
    <property type="protein sequence ID" value="CAI9173347.1"/>
    <property type="molecule type" value="Genomic_DNA"/>
</dbReference>
<organism evidence="2 3">
    <name type="scientific">Rangifer tarandus platyrhynchus</name>
    <name type="common">Svalbard reindeer</name>
    <dbReference type="NCBI Taxonomy" id="3082113"/>
    <lineage>
        <taxon>Eukaryota</taxon>
        <taxon>Metazoa</taxon>
        <taxon>Chordata</taxon>
        <taxon>Craniata</taxon>
        <taxon>Vertebrata</taxon>
        <taxon>Euteleostomi</taxon>
        <taxon>Mammalia</taxon>
        <taxon>Eutheria</taxon>
        <taxon>Laurasiatheria</taxon>
        <taxon>Artiodactyla</taxon>
        <taxon>Ruminantia</taxon>
        <taxon>Pecora</taxon>
        <taxon>Cervidae</taxon>
        <taxon>Odocoileinae</taxon>
        <taxon>Rangifer</taxon>
    </lineage>
</organism>
<keyword evidence="3" id="KW-1185">Reference proteome</keyword>
<feature type="region of interest" description="Disordered" evidence="1">
    <location>
        <begin position="28"/>
        <end position="52"/>
    </location>
</feature>
<feature type="compositionally biased region" description="Gly residues" evidence="1">
    <location>
        <begin position="30"/>
        <end position="39"/>
    </location>
</feature>